<comment type="caution">
    <text evidence="2">The sequence shown here is derived from an EMBL/GenBank/DDBJ whole genome shotgun (WGS) entry which is preliminary data.</text>
</comment>
<name>A0ABV7PFD0_9BURK</name>
<gene>
    <name evidence="2" type="ORF">ACFOPH_02965</name>
</gene>
<evidence type="ECO:0008006" key="4">
    <source>
        <dbReference type="Google" id="ProtNLM"/>
    </source>
</evidence>
<dbReference type="EMBL" id="JBHRVV010000001">
    <property type="protein sequence ID" value="MFC3457212.1"/>
    <property type="molecule type" value="Genomic_DNA"/>
</dbReference>
<evidence type="ECO:0000313" key="3">
    <source>
        <dbReference type="Proteomes" id="UP001595665"/>
    </source>
</evidence>
<reference evidence="3" key="1">
    <citation type="journal article" date="2019" name="Int. J. Syst. Evol. Microbiol.">
        <title>The Global Catalogue of Microorganisms (GCM) 10K type strain sequencing project: providing services to taxonomists for standard genome sequencing and annotation.</title>
        <authorList>
            <consortium name="The Broad Institute Genomics Platform"/>
            <consortium name="The Broad Institute Genome Sequencing Center for Infectious Disease"/>
            <person name="Wu L."/>
            <person name="Ma J."/>
        </authorList>
    </citation>
    <scope>NUCLEOTIDE SEQUENCE [LARGE SCALE GENOMIC DNA]</scope>
    <source>
        <strain evidence="3">CCM 7480</strain>
    </source>
</reference>
<dbReference type="Proteomes" id="UP001595665">
    <property type="component" value="Unassembled WGS sequence"/>
</dbReference>
<protein>
    <recommendedName>
        <fullName evidence="4">Transcriptional regulator</fullName>
    </recommendedName>
</protein>
<evidence type="ECO:0000256" key="1">
    <source>
        <dbReference type="SAM" id="MobiDB-lite"/>
    </source>
</evidence>
<feature type="region of interest" description="Disordered" evidence="1">
    <location>
        <begin position="62"/>
        <end position="93"/>
    </location>
</feature>
<accession>A0ABV7PFD0</accession>
<evidence type="ECO:0000313" key="2">
    <source>
        <dbReference type="EMBL" id="MFC3457212.1"/>
    </source>
</evidence>
<feature type="compositionally biased region" description="Basic and acidic residues" evidence="1">
    <location>
        <begin position="62"/>
        <end position="71"/>
    </location>
</feature>
<keyword evidence="3" id="KW-1185">Reference proteome</keyword>
<dbReference type="RefSeq" id="WP_379733409.1">
    <property type="nucleotide sequence ID" value="NZ_JBHRVV010000001.1"/>
</dbReference>
<proteinExistence type="predicted"/>
<organism evidence="2 3">
    <name type="scientific">Massilia haematophila</name>
    <dbReference type="NCBI Taxonomy" id="457923"/>
    <lineage>
        <taxon>Bacteria</taxon>
        <taxon>Pseudomonadati</taxon>
        <taxon>Pseudomonadota</taxon>
        <taxon>Betaproteobacteria</taxon>
        <taxon>Burkholderiales</taxon>
        <taxon>Oxalobacteraceae</taxon>
        <taxon>Telluria group</taxon>
        <taxon>Massilia</taxon>
    </lineage>
</organism>
<sequence length="125" mass="14005">MPEKLTLAVYLERRGVVKALTRIEAEVFGVQYPLVKGWAHRHGTDEITQAMLDQLQEKIGRARSSTAEKARRGLNGVEGVKPTQATKRRLGSKASQALAEPIQKLSPICGFVLRRANRYRVRSHT</sequence>